<dbReference type="GO" id="GO:0005829">
    <property type="term" value="C:cytosol"/>
    <property type="evidence" value="ECO:0007669"/>
    <property type="project" value="TreeGrafter"/>
</dbReference>
<dbReference type="SUPFAM" id="SSF53448">
    <property type="entry name" value="Nucleotide-diphospho-sugar transferases"/>
    <property type="match status" value="1"/>
</dbReference>
<evidence type="ECO:0008006" key="3">
    <source>
        <dbReference type="Google" id="ProtNLM"/>
    </source>
</evidence>
<evidence type="ECO:0000313" key="1">
    <source>
        <dbReference type="EMBL" id="PIX17442.1"/>
    </source>
</evidence>
<proteinExistence type="predicted"/>
<evidence type="ECO:0000313" key="2">
    <source>
        <dbReference type="Proteomes" id="UP000229297"/>
    </source>
</evidence>
<protein>
    <recommendedName>
        <fullName evidence="3">Acylneuraminate cytidylyltransferase</fullName>
    </recommendedName>
</protein>
<dbReference type="CDD" id="cd02518">
    <property type="entry name" value="GT2_SpsF"/>
    <property type="match status" value="1"/>
</dbReference>
<organism evidence="1 2">
    <name type="scientific">Candidatus Desantisbacteria bacterium CG_4_8_14_3_um_filter_40_12</name>
    <dbReference type="NCBI Taxonomy" id="1974545"/>
    <lineage>
        <taxon>Bacteria</taxon>
        <taxon>Candidatus Desantisiibacteriota</taxon>
    </lineage>
</organism>
<accession>A0A2M7JDG3</accession>
<dbReference type="PANTHER" id="PTHR42866">
    <property type="entry name" value="3-DEOXY-MANNO-OCTULOSONATE CYTIDYLYLTRANSFERASE"/>
    <property type="match status" value="1"/>
</dbReference>
<dbReference type="Proteomes" id="UP000229297">
    <property type="component" value="Unassembled WGS sequence"/>
</dbReference>
<sequence length="261" mass="30699">MKNKRSKNNILCIVQARMSSSRLPGKVLKEVIDRPLLSYMIERIKPSKNLSKIVIATSWDLSDDPITNWCIENNIAGFRGSLNDVLDRFYQCAISQDPVLDTIIRLTADCPLHHYEVIDFAIDYFYVNDLDYFTNSFEPDYEDGFDVEVFKTDVLKEAWKNARKPSEREHVTLWIRNNPAFKKGFKKYRDEYKFKLSVDSLDDFILVEKIIEHFYKKDPLFTIDDVILLLKEHPEYLEINKSSKIDEGLELSLRNEIENLK</sequence>
<dbReference type="InterPro" id="IPR003329">
    <property type="entry name" value="Cytidylyl_trans"/>
</dbReference>
<dbReference type="Pfam" id="PF02348">
    <property type="entry name" value="CTP_transf_3"/>
    <property type="match status" value="1"/>
</dbReference>
<reference evidence="2" key="1">
    <citation type="submission" date="2017-09" db="EMBL/GenBank/DDBJ databases">
        <title>Depth-based differentiation of microbial function through sediment-hosted aquifers and enrichment of novel symbionts in the deep terrestrial subsurface.</title>
        <authorList>
            <person name="Probst A.J."/>
            <person name="Ladd B."/>
            <person name="Jarett J.K."/>
            <person name="Geller-Mcgrath D.E."/>
            <person name="Sieber C.M.K."/>
            <person name="Emerson J.B."/>
            <person name="Anantharaman K."/>
            <person name="Thomas B.C."/>
            <person name="Malmstrom R."/>
            <person name="Stieglmeier M."/>
            <person name="Klingl A."/>
            <person name="Woyke T."/>
            <person name="Ryan C.M."/>
            <person name="Banfield J.F."/>
        </authorList>
    </citation>
    <scope>NUCLEOTIDE SEQUENCE [LARGE SCALE GENOMIC DNA]</scope>
</reference>
<dbReference type="AlphaFoldDB" id="A0A2M7JDG3"/>
<comment type="caution">
    <text evidence="1">The sequence shown here is derived from an EMBL/GenBank/DDBJ whole genome shotgun (WGS) entry which is preliminary data.</text>
</comment>
<gene>
    <name evidence="1" type="ORF">COZ71_03285</name>
</gene>
<dbReference type="InterPro" id="IPR029044">
    <property type="entry name" value="Nucleotide-diphossugar_trans"/>
</dbReference>
<dbReference type="Gene3D" id="3.90.550.10">
    <property type="entry name" value="Spore Coat Polysaccharide Biosynthesis Protein SpsA, Chain A"/>
    <property type="match status" value="1"/>
</dbReference>
<name>A0A2M7JDG3_9BACT</name>
<dbReference type="EMBL" id="PFIC01000087">
    <property type="protein sequence ID" value="PIX17442.1"/>
    <property type="molecule type" value="Genomic_DNA"/>
</dbReference>
<dbReference type="PANTHER" id="PTHR42866:SF1">
    <property type="entry name" value="SPORE COAT POLYSACCHARIDE BIOSYNTHESIS PROTEIN SPSF"/>
    <property type="match status" value="1"/>
</dbReference>